<dbReference type="InterPro" id="IPR051259">
    <property type="entry name" value="rRNA_Methyltransferase"/>
</dbReference>
<dbReference type="PANTHER" id="PTHR43191">
    <property type="entry name" value="RRNA METHYLTRANSFERASE 3"/>
    <property type="match status" value="1"/>
</dbReference>
<dbReference type="GO" id="GO:0008173">
    <property type="term" value="F:RNA methyltransferase activity"/>
    <property type="evidence" value="ECO:0007669"/>
    <property type="project" value="InterPro"/>
</dbReference>
<organism evidence="4">
    <name type="scientific">Amphora coffeiformis</name>
    <dbReference type="NCBI Taxonomy" id="265554"/>
    <lineage>
        <taxon>Eukaryota</taxon>
        <taxon>Sar</taxon>
        <taxon>Stramenopiles</taxon>
        <taxon>Ochrophyta</taxon>
        <taxon>Bacillariophyta</taxon>
        <taxon>Bacillariophyceae</taxon>
        <taxon>Bacillariophycidae</taxon>
        <taxon>Thalassiophysales</taxon>
        <taxon>Catenulaceae</taxon>
        <taxon>Amphora</taxon>
    </lineage>
</organism>
<dbReference type="SUPFAM" id="SSF75217">
    <property type="entry name" value="alpha/beta knot"/>
    <property type="match status" value="1"/>
</dbReference>
<dbReference type="GO" id="GO:0032259">
    <property type="term" value="P:methylation"/>
    <property type="evidence" value="ECO:0007669"/>
    <property type="project" value="UniProtKB-KW"/>
</dbReference>
<gene>
    <name evidence="4" type="ORF">ACOF00016_LOCUS4332</name>
</gene>
<reference evidence="4" key="1">
    <citation type="submission" date="2021-01" db="EMBL/GenBank/DDBJ databases">
        <authorList>
            <person name="Corre E."/>
            <person name="Pelletier E."/>
            <person name="Niang G."/>
            <person name="Scheremetjew M."/>
            <person name="Finn R."/>
            <person name="Kale V."/>
            <person name="Holt S."/>
            <person name="Cochrane G."/>
            <person name="Meng A."/>
            <person name="Brown T."/>
            <person name="Cohen L."/>
        </authorList>
    </citation>
    <scope>NUCLEOTIDE SEQUENCE</scope>
    <source>
        <strain evidence="4">CCMP127</strain>
    </source>
</reference>
<dbReference type="GO" id="GO:0006396">
    <property type="term" value="P:RNA processing"/>
    <property type="evidence" value="ECO:0007669"/>
    <property type="project" value="InterPro"/>
</dbReference>
<accession>A0A7S3L1W2</accession>
<dbReference type="InterPro" id="IPR001537">
    <property type="entry name" value="SpoU_MeTrfase"/>
</dbReference>
<keyword evidence="2" id="KW-0808">Transferase</keyword>
<dbReference type="PANTHER" id="PTHR43191:SF7">
    <property type="entry name" value="OBP33PEP LIKE PROTEIN"/>
    <property type="match status" value="1"/>
</dbReference>
<evidence type="ECO:0000313" key="4">
    <source>
        <dbReference type="EMBL" id="CAE0406463.1"/>
    </source>
</evidence>
<evidence type="ECO:0000259" key="3">
    <source>
        <dbReference type="Pfam" id="PF00588"/>
    </source>
</evidence>
<dbReference type="InterPro" id="IPR029028">
    <property type="entry name" value="Alpha/beta_knot_MTases"/>
</dbReference>
<dbReference type="EMBL" id="HBIM01005075">
    <property type="protein sequence ID" value="CAE0406463.1"/>
    <property type="molecule type" value="Transcribed_RNA"/>
</dbReference>
<evidence type="ECO:0000256" key="1">
    <source>
        <dbReference type="ARBA" id="ARBA00022603"/>
    </source>
</evidence>
<dbReference type="AlphaFoldDB" id="A0A7S3L1W2"/>
<protein>
    <recommendedName>
        <fullName evidence="3">tRNA/rRNA methyltransferase SpoU type domain-containing protein</fullName>
    </recommendedName>
</protein>
<dbReference type="Gene3D" id="3.40.1280.10">
    <property type="match status" value="1"/>
</dbReference>
<dbReference type="Pfam" id="PF00588">
    <property type="entry name" value="SpoU_methylase"/>
    <property type="match status" value="1"/>
</dbReference>
<keyword evidence="1" id="KW-0489">Methyltransferase</keyword>
<proteinExistence type="predicted"/>
<feature type="domain" description="tRNA/rRNA methyltransferase SpoU type" evidence="3">
    <location>
        <begin position="98"/>
        <end position="196"/>
    </location>
</feature>
<evidence type="ECO:0000256" key="2">
    <source>
        <dbReference type="ARBA" id="ARBA00022679"/>
    </source>
</evidence>
<dbReference type="InterPro" id="IPR029026">
    <property type="entry name" value="tRNA_m1G_MTases_N"/>
</dbReference>
<sequence>MLSQQETIPPVPPRLQVSLVIANIQKRRNIQALISTALAMGVTSILIVGQPKLELDPTSANNTIPLYLRKCLIPLDSEQDPNNESTSSTPPPRGKAYLQRFAKWNDCIAYLRQHAIPLAGVEIDARAITVQQLLDQIQTSPQQNETTTTTLALVMGNEGQGLSVAQLQDCDLLVRLPQYGVGTASYNVYVAASLVLQRLHQYQTTNAMNEE</sequence>
<name>A0A7S3L1W2_9STRA</name>
<dbReference type="GO" id="GO:0003723">
    <property type="term" value="F:RNA binding"/>
    <property type="evidence" value="ECO:0007669"/>
    <property type="project" value="InterPro"/>
</dbReference>